<dbReference type="SUPFAM" id="SSF160996">
    <property type="entry name" value="HI0933 insert domain-like"/>
    <property type="match status" value="1"/>
</dbReference>
<evidence type="ECO:0000256" key="2">
    <source>
        <dbReference type="ARBA" id="ARBA00022630"/>
    </source>
</evidence>
<evidence type="ECO:0000259" key="4">
    <source>
        <dbReference type="Pfam" id="PF03486"/>
    </source>
</evidence>
<dbReference type="NCBIfam" id="TIGR00275">
    <property type="entry name" value="aminoacetone oxidase family FAD-binding enzyme"/>
    <property type="match status" value="1"/>
</dbReference>
<proteinExistence type="predicted"/>
<dbReference type="InterPro" id="IPR057661">
    <property type="entry name" value="RsdA/BaiN/AoA(So)_Rossmann"/>
</dbReference>
<dbReference type="SUPFAM" id="SSF51905">
    <property type="entry name" value="FAD/NAD(P)-binding domain"/>
    <property type="match status" value="1"/>
</dbReference>
<evidence type="ECO:0000313" key="6">
    <source>
        <dbReference type="EMBL" id="MFC7336872.1"/>
    </source>
</evidence>
<dbReference type="InterPro" id="IPR004792">
    <property type="entry name" value="BaiN-like"/>
</dbReference>
<dbReference type="InterPro" id="IPR023166">
    <property type="entry name" value="BaiN-like_dom_sf"/>
</dbReference>
<feature type="domain" description="RsdA/BaiN/AoA(So)-like Rossmann fold-like" evidence="4">
    <location>
        <begin position="6"/>
        <end position="388"/>
    </location>
</feature>
<evidence type="ECO:0000256" key="1">
    <source>
        <dbReference type="ARBA" id="ARBA00001974"/>
    </source>
</evidence>
<keyword evidence="7" id="KW-1185">Reference proteome</keyword>
<reference evidence="7" key="1">
    <citation type="journal article" date="2019" name="Int. J. Syst. Evol. Microbiol.">
        <title>The Global Catalogue of Microorganisms (GCM) 10K type strain sequencing project: providing services to taxonomists for standard genome sequencing and annotation.</title>
        <authorList>
            <consortium name="The Broad Institute Genomics Platform"/>
            <consortium name="The Broad Institute Genome Sequencing Center for Infectious Disease"/>
            <person name="Wu L."/>
            <person name="Ma J."/>
        </authorList>
    </citation>
    <scope>NUCLEOTIDE SEQUENCE [LARGE SCALE GENOMIC DNA]</scope>
    <source>
        <strain evidence="7">CGMCC 4.1467</strain>
    </source>
</reference>
<dbReference type="Proteomes" id="UP001596472">
    <property type="component" value="Unassembled WGS sequence"/>
</dbReference>
<gene>
    <name evidence="6" type="ORF">ACFQY0_06765</name>
</gene>
<dbReference type="InterPro" id="IPR022460">
    <property type="entry name" value="Flavoprotein_PP4765"/>
</dbReference>
<dbReference type="NCBIfam" id="TIGR03862">
    <property type="entry name" value="flavo_PP4765"/>
    <property type="match status" value="1"/>
</dbReference>
<accession>A0ABW2L5S3</accession>
<comment type="caution">
    <text evidence="6">The sequence shown here is derived from an EMBL/GenBank/DDBJ whole genome shotgun (WGS) entry which is preliminary data.</text>
</comment>
<organism evidence="6 7">
    <name type="scientific">Haloferula chungangensis</name>
    <dbReference type="NCBI Taxonomy" id="1048331"/>
    <lineage>
        <taxon>Bacteria</taxon>
        <taxon>Pseudomonadati</taxon>
        <taxon>Verrucomicrobiota</taxon>
        <taxon>Verrucomicrobiia</taxon>
        <taxon>Verrucomicrobiales</taxon>
        <taxon>Verrucomicrobiaceae</taxon>
        <taxon>Haloferula</taxon>
    </lineage>
</organism>
<name>A0ABW2L5S3_9BACT</name>
<dbReference type="PANTHER" id="PTHR42887">
    <property type="entry name" value="OS12G0638800 PROTEIN"/>
    <property type="match status" value="1"/>
</dbReference>
<dbReference type="PANTHER" id="PTHR42887:SF1">
    <property type="entry name" value="BLR3961 PROTEIN"/>
    <property type="match status" value="1"/>
</dbReference>
<keyword evidence="3" id="KW-0274">FAD</keyword>
<dbReference type="EMBL" id="JBHTBS010000003">
    <property type="protein sequence ID" value="MFC7336872.1"/>
    <property type="molecule type" value="Genomic_DNA"/>
</dbReference>
<dbReference type="Gene3D" id="3.50.50.60">
    <property type="entry name" value="FAD/NAD(P)-binding domain"/>
    <property type="match status" value="1"/>
</dbReference>
<dbReference type="RefSeq" id="WP_379710651.1">
    <property type="nucleotide sequence ID" value="NZ_JBHTBS010000003.1"/>
</dbReference>
<evidence type="ECO:0000313" key="7">
    <source>
        <dbReference type="Proteomes" id="UP001596472"/>
    </source>
</evidence>
<dbReference type="InterPro" id="IPR055178">
    <property type="entry name" value="RsdA/BaiN/AoA(So)-like_dom"/>
</dbReference>
<evidence type="ECO:0000256" key="3">
    <source>
        <dbReference type="ARBA" id="ARBA00022827"/>
    </source>
</evidence>
<dbReference type="Pfam" id="PF03486">
    <property type="entry name" value="HI0933_like"/>
    <property type="match status" value="1"/>
</dbReference>
<dbReference type="PRINTS" id="PR00411">
    <property type="entry name" value="PNDRDTASEI"/>
</dbReference>
<feature type="domain" description="RsdA/BaiN/AoA(So)-like insert" evidence="5">
    <location>
        <begin position="193"/>
        <end position="336"/>
    </location>
</feature>
<protein>
    <submittedName>
        <fullName evidence="6">NAD(P)/FAD-dependent oxidoreductase</fullName>
    </submittedName>
</protein>
<sequence>MPEKPHIAVVGGGPAGLRAAEACAASGARVSVYDAKRSVGRKLLVAGYGGLNITHGEDLETFVTRYSGPGLPAEHFARIIRAFSPDELRKWATQLGIETFEQRTGRVYPKEMKAAPLLRRWIERLRQQDVTFHVNHRLTAISHGPSLSFNNHAPQSFDAAILALGGASWQKTGSDGTWTSILDKQGIQITPFQPANCGWEADWPSGLIPRLEGQPLKNIAVSADPIVVHGELMLTRYGLEAGAIYQLGPILRAMPQPVIEIDLKPEVPLESLLRKMESVRRDFLSEAATRLKLPEHVRLLLDHFAGPFDSSETLCQAVKALTIPLTRPRPIDEAISSAGGIAWSELDDDLQLRKLPGVYACGEMIDWEAPTGGYLIQACFATATHAARAAAKTDLA</sequence>
<comment type="cofactor">
    <cofactor evidence="1">
        <name>FAD</name>
        <dbReference type="ChEBI" id="CHEBI:57692"/>
    </cofactor>
</comment>
<dbReference type="Gene3D" id="1.10.8.260">
    <property type="entry name" value="HI0933 insert domain-like"/>
    <property type="match status" value="1"/>
</dbReference>
<keyword evidence="2" id="KW-0285">Flavoprotein</keyword>
<dbReference type="Gene3D" id="2.40.30.10">
    <property type="entry name" value="Translation factors"/>
    <property type="match status" value="1"/>
</dbReference>
<dbReference type="Pfam" id="PF22780">
    <property type="entry name" value="HI0933_like_1st"/>
    <property type="match status" value="1"/>
</dbReference>
<dbReference type="PRINTS" id="PR00368">
    <property type="entry name" value="FADPNR"/>
</dbReference>
<dbReference type="InterPro" id="IPR036188">
    <property type="entry name" value="FAD/NAD-bd_sf"/>
</dbReference>
<evidence type="ECO:0000259" key="5">
    <source>
        <dbReference type="Pfam" id="PF22780"/>
    </source>
</evidence>